<evidence type="ECO:0000313" key="2">
    <source>
        <dbReference type="EMBL" id="MBM0233045.1"/>
    </source>
</evidence>
<comment type="caution">
    <text evidence="2">The sequence shown here is derived from an EMBL/GenBank/DDBJ whole genome shotgun (WGS) entry which is preliminary data.</text>
</comment>
<evidence type="ECO:0000313" key="3">
    <source>
        <dbReference type="Proteomes" id="UP000601027"/>
    </source>
</evidence>
<keyword evidence="3" id="KW-1185">Reference proteome</keyword>
<reference evidence="2 3" key="1">
    <citation type="submission" date="2021-01" db="EMBL/GenBank/DDBJ databases">
        <title>Draft genome sequence of Micromonospora sp. strain STR1_7.</title>
        <authorList>
            <person name="Karlyshev A."/>
            <person name="Jawad R."/>
        </authorList>
    </citation>
    <scope>NUCLEOTIDE SEQUENCE [LARGE SCALE GENOMIC DNA]</scope>
    <source>
        <strain evidence="2 3">STR1-7</strain>
    </source>
</reference>
<gene>
    <name evidence="2" type="ORF">JNW91_14955</name>
</gene>
<dbReference type="EMBL" id="JAEVHM010000062">
    <property type="protein sequence ID" value="MBM0233045.1"/>
    <property type="molecule type" value="Genomic_DNA"/>
</dbReference>
<organism evidence="2 3">
    <name type="scientific">Micromonospora parastrephiae</name>
    <dbReference type="NCBI Taxonomy" id="2806101"/>
    <lineage>
        <taxon>Bacteria</taxon>
        <taxon>Bacillati</taxon>
        <taxon>Actinomycetota</taxon>
        <taxon>Actinomycetes</taxon>
        <taxon>Micromonosporales</taxon>
        <taxon>Micromonosporaceae</taxon>
        <taxon>Micromonospora</taxon>
    </lineage>
</organism>
<dbReference type="SUPFAM" id="SSF49384">
    <property type="entry name" value="Carbohydrate-binding domain"/>
    <property type="match status" value="1"/>
</dbReference>
<dbReference type="InterPro" id="IPR008965">
    <property type="entry name" value="CBM2/CBM3_carb-bd_dom_sf"/>
</dbReference>
<dbReference type="InterPro" id="IPR012291">
    <property type="entry name" value="CBM2_carb-bd_dom_sf"/>
</dbReference>
<sequence>MNARYQVGTDGRDGAEAVLTIANETGQWVDWRVELAYDDDVWAVRASDDSGVSVWGRGDGEFVVRGTRSLSPGDTRTVRLRLGWGESGARPLRCTVNGVDCRLG</sequence>
<dbReference type="RefSeq" id="WP_203175742.1">
    <property type="nucleotide sequence ID" value="NZ_JAEVHM010000062.1"/>
</dbReference>
<evidence type="ECO:0000259" key="1">
    <source>
        <dbReference type="Pfam" id="PF00553"/>
    </source>
</evidence>
<protein>
    <submittedName>
        <fullName evidence="2">Cellulose binding domain-containing protein</fullName>
    </submittedName>
</protein>
<proteinExistence type="predicted"/>
<name>A0ABS1XUY3_9ACTN</name>
<dbReference type="Gene3D" id="2.60.40.290">
    <property type="match status" value="1"/>
</dbReference>
<dbReference type="InterPro" id="IPR001919">
    <property type="entry name" value="CBD2"/>
</dbReference>
<feature type="domain" description="CBM2" evidence="1">
    <location>
        <begin position="2"/>
        <end position="101"/>
    </location>
</feature>
<dbReference type="Pfam" id="PF00553">
    <property type="entry name" value="CBM_2"/>
    <property type="match status" value="1"/>
</dbReference>
<dbReference type="Proteomes" id="UP000601027">
    <property type="component" value="Unassembled WGS sequence"/>
</dbReference>
<accession>A0ABS1XUY3</accession>